<organism evidence="8 9">
    <name type="scientific">Streptomyces parvus</name>
    <dbReference type="NCBI Taxonomy" id="66428"/>
    <lineage>
        <taxon>Bacteria</taxon>
        <taxon>Bacillati</taxon>
        <taxon>Actinomycetota</taxon>
        <taxon>Actinomycetes</taxon>
        <taxon>Kitasatosporales</taxon>
        <taxon>Streptomycetaceae</taxon>
        <taxon>Streptomyces</taxon>
    </lineage>
</organism>
<dbReference type="SUPFAM" id="SSF55904">
    <property type="entry name" value="Ornithine decarboxylase C-terminal domain"/>
    <property type="match status" value="1"/>
</dbReference>
<dbReference type="CDD" id="cd00615">
    <property type="entry name" value="Orn_deC_like"/>
    <property type="match status" value="1"/>
</dbReference>
<evidence type="ECO:0000259" key="7">
    <source>
        <dbReference type="Pfam" id="PF03711"/>
    </source>
</evidence>
<keyword evidence="5" id="KW-0456">Lyase</keyword>
<dbReference type="RefSeq" id="WP_164204369.1">
    <property type="nucleotide sequence ID" value="NZ_JAAGMP010000900.1"/>
</dbReference>
<name>A0A7K3RZC2_9ACTN</name>
<dbReference type="Proteomes" id="UP000469670">
    <property type="component" value="Unassembled WGS sequence"/>
</dbReference>
<dbReference type="Gene3D" id="3.40.640.10">
    <property type="entry name" value="Type I PLP-dependent aspartate aminotransferase-like (Major domain)"/>
    <property type="match status" value="1"/>
</dbReference>
<reference evidence="8 9" key="1">
    <citation type="submission" date="2020-01" db="EMBL/GenBank/DDBJ databases">
        <title>Insect and environment-associated Actinomycetes.</title>
        <authorList>
            <person name="Currrie C."/>
            <person name="Chevrette M."/>
            <person name="Carlson C."/>
            <person name="Stubbendieck R."/>
            <person name="Wendt-Pienkowski E."/>
        </authorList>
    </citation>
    <scope>NUCLEOTIDE SEQUENCE [LARGE SCALE GENOMIC DNA]</scope>
    <source>
        <strain evidence="8 9">SID7590</strain>
    </source>
</reference>
<feature type="domain" description="Orn/Lys/Arg decarboxylases family 1 pyridoxal-P attachment site" evidence="6">
    <location>
        <begin position="9"/>
        <end position="304"/>
    </location>
</feature>
<evidence type="ECO:0000313" key="9">
    <source>
        <dbReference type="Proteomes" id="UP000469670"/>
    </source>
</evidence>
<evidence type="ECO:0000256" key="3">
    <source>
        <dbReference type="ARBA" id="ARBA00022793"/>
    </source>
</evidence>
<dbReference type="Pfam" id="PF03711">
    <property type="entry name" value="OKR_DC_1_C"/>
    <property type="match status" value="1"/>
</dbReference>
<dbReference type="Gene3D" id="3.90.100.10">
    <property type="entry name" value="Orn/Lys/Arg decarboxylase, C-terminal domain"/>
    <property type="match status" value="1"/>
</dbReference>
<evidence type="ECO:0000256" key="1">
    <source>
        <dbReference type="ARBA" id="ARBA00001933"/>
    </source>
</evidence>
<proteinExistence type="inferred from homology"/>
<evidence type="ECO:0000256" key="4">
    <source>
        <dbReference type="ARBA" id="ARBA00022898"/>
    </source>
</evidence>
<evidence type="ECO:0000313" key="8">
    <source>
        <dbReference type="EMBL" id="NEC20571.1"/>
    </source>
</evidence>
<dbReference type="InterPro" id="IPR036633">
    <property type="entry name" value="Prn/Lys/Arg_de-COase_C_sf"/>
</dbReference>
<keyword evidence="3" id="KW-0210">Decarboxylase</keyword>
<dbReference type="InterPro" id="IPR008286">
    <property type="entry name" value="Prn/Lys/Arg_de-COase_C"/>
</dbReference>
<dbReference type="AlphaFoldDB" id="A0A7K3RZC2"/>
<dbReference type="Pfam" id="PF01276">
    <property type="entry name" value="OKR_DC_1"/>
    <property type="match status" value="1"/>
</dbReference>
<sequence length="493" mass="52826">MSRNHHEAPVLDALAAYHGRGELAFSPPGHKQARGADPAVREVLGDAVFLGDVLATGGLDSRRETSGVLRRAEELMADAVHAEHTFFSTCGSSLSVKAAMLSVAAPHQKLLVGRDAHKSVIAGLILSGVEPVWLEPQWDAERHLAHPPSAATVEQAFAEHPDARGALVTSPTPYGTAADLRAIADVCHRRSRPLIVDEAWGAHLPFHPDLPSWAMDAGADVCVTSIHKMGSGLEQGSVFHLQGELVDHDTLASRADLLGTTSPSVLLYAGIDGWRRQMALGGRALLSKALDLATTVRRRIEEIDGMHVNGEKDFCGPGAAAEFDPLPVIIDIEGLGTTGYRAADWLRSHHRIDMHLVDHRRISAQLTHADDASTAGQLLTALEDLSRNAHTLRPAPEVLVPTPAELRPDQVRIPRDAFFAETEDVPTAEAVGRIAAEMMTPYPPGIPAVLPGERITAPLLRYLRSGVEAGMNVPDTADPGLETVRVCADREGP</sequence>
<dbReference type="InterPro" id="IPR052357">
    <property type="entry name" value="Orn_Lys_Arg_decarboxylase-I"/>
</dbReference>
<dbReference type="PANTHER" id="PTHR43277">
    <property type="entry name" value="ARGININE DECARBOXYLASE"/>
    <property type="match status" value="1"/>
</dbReference>
<dbReference type="PANTHER" id="PTHR43277:SF4">
    <property type="entry name" value="ARGININE DECARBOXYLASE"/>
    <property type="match status" value="1"/>
</dbReference>
<accession>A0A7K3RZC2</accession>
<dbReference type="InterPro" id="IPR000310">
    <property type="entry name" value="Orn/Lys/Arg_deCO2ase_major_dom"/>
</dbReference>
<feature type="domain" description="Orn/Lys/Arg decarboxylase C-terminal" evidence="7">
    <location>
        <begin position="420"/>
        <end position="474"/>
    </location>
</feature>
<evidence type="ECO:0000256" key="5">
    <source>
        <dbReference type="ARBA" id="ARBA00023239"/>
    </source>
</evidence>
<evidence type="ECO:0000259" key="6">
    <source>
        <dbReference type="Pfam" id="PF01276"/>
    </source>
</evidence>
<comment type="caution">
    <text evidence="8">The sequence shown here is derived from an EMBL/GenBank/DDBJ whole genome shotgun (WGS) entry which is preliminary data.</text>
</comment>
<comment type="cofactor">
    <cofactor evidence="1">
        <name>pyridoxal 5'-phosphate</name>
        <dbReference type="ChEBI" id="CHEBI:597326"/>
    </cofactor>
</comment>
<comment type="similarity">
    <text evidence="2">Belongs to the Orn/Lys/Arg decarboxylase class-I family.</text>
</comment>
<dbReference type="InterPro" id="IPR015424">
    <property type="entry name" value="PyrdxlP-dep_Trfase"/>
</dbReference>
<evidence type="ECO:0000256" key="2">
    <source>
        <dbReference type="ARBA" id="ARBA00010671"/>
    </source>
</evidence>
<gene>
    <name evidence="8" type="ORF">G3I50_20315</name>
</gene>
<dbReference type="InterPro" id="IPR015421">
    <property type="entry name" value="PyrdxlP-dep_Trfase_major"/>
</dbReference>
<dbReference type="SUPFAM" id="SSF53383">
    <property type="entry name" value="PLP-dependent transferases"/>
    <property type="match status" value="1"/>
</dbReference>
<keyword evidence="4" id="KW-0663">Pyridoxal phosphate</keyword>
<protein>
    <submittedName>
        <fullName evidence="8">Ornithine decarboxylase</fullName>
    </submittedName>
</protein>
<dbReference type="GO" id="GO:0016831">
    <property type="term" value="F:carboxy-lyase activity"/>
    <property type="evidence" value="ECO:0007669"/>
    <property type="project" value="UniProtKB-KW"/>
</dbReference>
<dbReference type="EMBL" id="JAAGMP010000900">
    <property type="protein sequence ID" value="NEC20571.1"/>
    <property type="molecule type" value="Genomic_DNA"/>
</dbReference>